<evidence type="ECO:0000313" key="4">
    <source>
        <dbReference type="EMBL" id="OGG35138.1"/>
    </source>
</evidence>
<organism evidence="4 5">
    <name type="scientific">Candidatus Gottesmanbacteria bacterium RIFOXYB1_FULL_47_11</name>
    <dbReference type="NCBI Taxonomy" id="1798401"/>
    <lineage>
        <taxon>Bacteria</taxon>
        <taxon>Candidatus Gottesmaniibacteriota</taxon>
    </lineage>
</organism>
<evidence type="ECO:0000259" key="3">
    <source>
        <dbReference type="PROSITE" id="PS51462"/>
    </source>
</evidence>
<feature type="domain" description="Nudix hydrolase" evidence="3">
    <location>
        <begin position="5"/>
        <end position="141"/>
    </location>
</feature>
<name>A0A1F6BE35_9BACT</name>
<dbReference type="SUPFAM" id="SSF55811">
    <property type="entry name" value="Nudix"/>
    <property type="match status" value="1"/>
</dbReference>
<evidence type="ECO:0000256" key="2">
    <source>
        <dbReference type="ARBA" id="ARBA00022801"/>
    </source>
</evidence>
<dbReference type="InterPro" id="IPR015797">
    <property type="entry name" value="NUDIX_hydrolase-like_dom_sf"/>
</dbReference>
<dbReference type="AlphaFoldDB" id="A0A1F6BE35"/>
<sequence length="158" mass="18300">MTSRFKMIASGYLMLIRGGKILLSRRFRTGYEDGKYSLPAGHIEDGETLTAGTCREIREEIGIVLHPKDLKLVHVMHRRHIDIRVDYFFTIDEKGLPAGRRGLKPENLEPEKCDDLRWFPLHRLPASTIPYIRAAIRHMQRNTFYSEFGWNGVLVTTC</sequence>
<dbReference type="InterPro" id="IPR000086">
    <property type="entry name" value="NUDIX_hydrolase_dom"/>
</dbReference>
<dbReference type="STRING" id="1798401.A2363_01410"/>
<dbReference type="PANTHER" id="PTHR43046">
    <property type="entry name" value="GDP-MANNOSE MANNOSYL HYDROLASE"/>
    <property type="match status" value="1"/>
</dbReference>
<evidence type="ECO:0000313" key="5">
    <source>
        <dbReference type="Proteomes" id="UP000176186"/>
    </source>
</evidence>
<dbReference type="PANTHER" id="PTHR43046:SF14">
    <property type="entry name" value="MUTT_NUDIX FAMILY PROTEIN"/>
    <property type="match status" value="1"/>
</dbReference>
<dbReference type="CDD" id="cd04683">
    <property type="entry name" value="NUDIX_Hydrolase"/>
    <property type="match status" value="1"/>
</dbReference>
<proteinExistence type="predicted"/>
<dbReference type="Proteomes" id="UP000176186">
    <property type="component" value="Unassembled WGS sequence"/>
</dbReference>
<keyword evidence="2" id="KW-0378">Hydrolase</keyword>
<accession>A0A1F6BE35</accession>
<reference evidence="4 5" key="1">
    <citation type="journal article" date="2016" name="Nat. Commun.">
        <title>Thousands of microbial genomes shed light on interconnected biogeochemical processes in an aquifer system.</title>
        <authorList>
            <person name="Anantharaman K."/>
            <person name="Brown C.T."/>
            <person name="Hug L.A."/>
            <person name="Sharon I."/>
            <person name="Castelle C.J."/>
            <person name="Probst A.J."/>
            <person name="Thomas B.C."/>
            <person name="Singh A."/>
            <person name="Wilkins M.J."/>
            <person name="Karaoz U."/>
            <person name="Brodie E.L."/>
            <person name="Williams K.H."/>
            <person name="Hubbard S.S."/>
            <person name="Banfield J.F."/>
        </authorList>
    </citation>
    <scope>NUCLEOTIDE SEQUENCE [LARGE SCALE GENOMIC DNA]</scope>
</reference>
<dbReference type="EMBL" id="MFKE01000018">
    <property type="protein sequence ID" value="OGG35138.1"/>
    <property type="molecule type" value="Genomic_DNA"/>
</dbReference>
<dbReference type="PROSITE" id="PS51462">
    <property type="entry name" value="NUDIX"/>
    <property type="match status" value="1"/>
</dbReference>
<gene>
    <name evidence="4" type="ORF">A2363_01410</name>
</gene>
<dbReference type="Pfam" id="PF00293">
    <property type="entry name" value="NUDIX"/>
    <property type="match status" value="1"/>
</dbReference>
<dbReference type="GO" id="GO:0016787">
    <property type="term" value="F:hydrolase activity"/>
    <property type="evidence" value="ECO:0007669"/>
    <property type="project" value="UniProtKB-KW"/>
</dbReference>
<dbReference type="Gene3D" id="3.90.79.10">
    <property type="entry name" value="Nucleoside Triphosphate Pyrophosphohydrolase"/>
    <property type="match status" value="1"/>
</dbReference>
<evidence type="ECO:0000256" key="1">
    <source>
        <dbReference type="ARBA" id="ARBA00001946"/>
    </source>
</evidence>
<comment type="cofactor">
    <cofactor evidence="1">
        <name>Mg(2+)</name>
        <dbReference type="ChEBI" id="CHEBI:18420"/>
    </cofactor>
</comment>
<protein>
    <recommendedName>
        <fullName evidence="3">Nudix hydrolase domain-containing protein</fullName>
    </recommendedName>
</protein>
<comment type="caution">
    <text evidence="4">The sequence shown here is derived from an EMBL/GenBank/DDBJ whole genome shotgun (WGS) entry which is preliminary data.</text>
</comment>